<accession>A0A0D1LC35</accession>
<dbReference type="PANTHER" id="PTHR43841:SF3">
    <property type="entry name" value="(3R)-HYDROXYACYL-ACP DEHYDRATASE SUBUNIT HADB"/>
    <property type="match status" value="1"/>
</dbReference>
<keyword evidence="4" id="KW-1185">Reference proteome</keyword>
<dbReference type="EMBL" id="JXST01000003">
    <property type="protein sequence ID" value="KIU18360.1"/>
    <property type="molecule type" value="Genomic_DNA"/>
</dbReference>
<dbReference type="OrthoDB" id="9800237at2"/>
<comment type="similarity">
    <text evidence="1">Belongs to the enoyl-CoA hydratase/isomerase family.</text>
</comment>
<dbReference type="InterPro" id="IPR029069">
    <property type="entry name" value="HotDog_dom_sf"/>
</dbReference>
<dbReference type="Pfam" id="PF01575">
    <property type="entry name" value="MaoC_dehydratas"/>
    <property type="match status" value="1"/>
</dbReference>
<sequence length="142" mass="14976">MALREFSSVKVGDELPEKTIKLTRQDLVNYAGVSGDLNPIHWDDEIAKQVGLDTAIAHGMLTMGLGGGFVTNWVGDPAAVTEYNVRFTSVVPVPNDGIGAELIFTGRVKSVDEDSKSVTIALSATTGGKKIFGRAVATAKLA</sequence>
<name>A0A0D1LC35_9MYCO</name>
<evidence type="ECO:0000313" key="3">
    <source>
        <dbReference type="EMBL" id="KIU18360.1"/>
    </source>
</evidence>
<dbReference type="AlphaFoldDB" id="A0A0D1LC35"/>
<evidence type="ECO:0000256" key="1">
    <source>
        <dbReference type="ARBA" id="ARBA00005254"/>
    </source>
</evidence>
<dbReference type="STRING" id="280871.TL10_02660"/>
<organism evidence="3 4">
    <name type="scientific">Mycolicibacterium llatzerense</name>
    <dbReference type="NCBI Taxonomy" id="280871"/>
    <lineage>
        <taxon>Bacteria</taxon>
        <taxon>Bacillati</taxon>
        <taxon>Actinomycetota</taxon>
        <taxon>Actinomycetes</taxon>
        <taxon>Mycobacteriales</taxon>
        <taxon>Mycobacteriaceae</taxon>
        <taxon>Mycolicibacterium</taxon>
    </lineage>
</organism>
<dbReference type="Proteomes" id="UP000032221">
    <property type="component" value="Unassembled WGS sequence"/>
</dbReference>
<evidence type="ECO:0000313" key="4">
    <source>
        <dbReference type="Proteomes" id="UP000032221"/>
    </source>
</evidence>
<dbReference type="PANTHER" id="PTHR43841">
    <property type="entry name" value="3-HYDROXYACYL-THIOESTER DEHYDRATASE HTDX-RELATED"/>
    <property type="match status" value="1"/>
</dbReference>
<dbReference type="RefSeq" id="WP_043401590.1">
    <property type="nucleotide sequence ID" value="NZ_JXST01000003.1"/>
</dbReference>
<comment type="caution">
    <text evidence="3">The sequence shown here is derived from an EMBL/GenBank/DDBJ whole genome shotgun (WGS) entry which is preliminary data.</text>
</comment>
<reference evidence="3 4" key="1">
    <citation type="submission" date="2015-01" db="EMBL/GenBank/DDBJ databases">
        <title>Genome sequence of Mycobacterium llatzerense and Mycobacterium immunogenum recovered from brain abscess.</title>
        <authorList>
            <person name="Greninger A.L."/>
            <person name="Langelier C."/>
            <person name="Cunningham G."/>
            <person name="Chiu C.Y."/>
            <person name="Miller S."/>
        </authorList>
    </citation>
    <scope>NUCLEOTIDE SEQUENCE [LARGE SCALE GENOMIC DNA]</scope>
    <source>
        <strain evidence="3 4">CLUC14</strain>
    </source>
</reference>
<proteinExistence type="inferred from homology"/>
<protein>
    <submittedName>
        <fullName evidence="3">3-hydroxyacyl-ACP dehydratase</fullName>
    </submittedName>
</protein>
<dbReference type="SUPFAM" id="SSF54637">
    <property type="entry name" value="Thioesterase/thiol ester dehydrase-isomerase"/>
    <property type="match status" value="1"/>
</dbReference>
<dbReference type="InterPro" id="IPR002539">
    <property type="entry name" value="MaoC-like_dom"/>
</dbReference>
<dbReference type="CDD" id="cd03453">
    <property type="entry name" value="SAV4209_like"/>
    <property type="match status" value="1"/>
</dbReference>
<dbReference type="NCBIfam" id="NF010246">
    <property type="entry name" value="PRK13693.1"/>
    <property type="match status" value="1"/>
</dbReference>
<dbReference type="Gene3D" id="3.10.129.10">
    <property type="entry name" value="Hotdog Thioesterase"/>
    <property type="match status" value="1"/>
</dbReference>
<feature type="domain" description="MaoC-like" evidence="2">
    <location>
        <begin position="16"/>
        <end position="126"/>
    </location>
</feature>
<gene>
    <name evidence="3" type="ORF">TL10_02660</name>
</gene>
<evidence type="ECO:0000259" key="2">
    <source>
        <dbReference type="Pfam" id="PF01575"/>
    </source>
</evidence>
<dbReference type="PATRIC" id="fig|280871.6.peg.538"/>